<dbReference type="InterPro" id="IPR058925">
    <property type="entry name" value="zf-C2H2_AcuF"/>
</dbReference>
<protein>
    <submittedName>
        <fullName evidence="3">Tetratricopeptide-like helical</fullName>
    </submittedName>
</protein>
<proteinExistence type="predicted"/>
<evidence type="ECO:0000313" key="3">
    <source>
        <dbReference type="EMBL" id="KAF5680066.1"/>
    </source>
</evidence>
<dbReference type="PROSITE" id="PS00028">
    <property type="entry name" value="ZINC_FINGER_C2H2_1"/>
    <property type="match status" value="1"/>
</dbReference>
<accession>A0A8H5TZN3</accession>
<comment type="caution">
    <text evidence="3">The sequence shown here is derived from an EMBL/GenBank/DDBJ whole genome shotgun (WGS) entry which is preliminary data.</text>
</comment>
<dbReference type="AlphaFoldDB" id="A0A8H5TZN3"/>
<organism evidence="3 4">
    <name type="scientific">Fusarium heterosporum</name>
    <dbReference type="NCBI Taxonomy" id="42747"/>
    <lineage>
        <taxon>Eukaryota</taxon>
        <taxon>Fungi</taxon>
        <taxon>Dikarya</taxon>
        <taxon>Ascomycota</taxon>
        <taxon>Pezizomycotina</taxon>
        <taxon>Sordariomycetes</taxon>
        <taxon>Hypocreomycetidae</taxon>
        <taxon>Hypocreales</taxon>
        <taxon>Nectriaceae</taxon>
        <taxon>Fusarium</taxon>
        <taxon>Fusarium heterosporum species complex</taxon>
    </lineage>
</organism>
<gene>
    <name evidence="3" type="ORF">FHETE_610</name>
</gene>
<dbReference type="OrthoDB" id="20872at2759"/>
<dbReference type="SMART" id="SM00355">
    <property type="entry name" value="ZnF_C2H2"/>
    <property type="match status" value="2"/>
</dbReference>
<name>A0A8H5TZN3_FUSHE</name>
<dbReference type="Pfam" id="PF26082">
    <property type="entry name" value="zf-C2H2_AcuF"/>
    <property type="match status" value="1"/>
</dbReference>
<dbReference type="Proteomes" id="UP000567885">
    <property type="component" value="Unassembled WGS sequence"/>
</dbReference>
<feature type="compositionally biased region" description="Acidic residues" evidence="1">
    <location>
        <begin position="124"/>
        <end position="137"/>
    </location>
</feature>
<dbReference type="InterPro" id="IPR011990">
    <property type="entry name" value="TPR-like_helical_dom_sf"/>
</dbReference>
<evidence type="ECO:0000256" key="1">
    <source>
        <dbReference type="SAM" id="MobiDB-lite"/>
    </source>
</evidence>
<keyword evidence="4" id="KW-1185">Reference proteome</keyword>
<sequence>MSHSETEESSASERSLAGLFEHCVDVYSRLLLVLADGNHEVATSSEVDVEKALNEYGRLKIWGEQSRATLPDPARGSLGDSLRHDETLKNNVIAIFFLLSRQLEKALYIALDSGEESSGGESSDCSEDSSEFSDESDAPNQRMRVRSKASRVGLLLNHVYEQIKLLYHLEALLRRPRLSGRYLRSTGNREPTLMEQYDLRHIEEKCLHWTSSLKSQSELDINARSKGLHLETADIDKSQFTVPQRLEEELAVTQDELRLREAVKEQDRAYTLISRLARANTRRREQMKHWEKHPFCDSAGDGASVAGKQTRFPLFAFGIGKGMKANSLKSTPTAQSFSTVARSAVDETQTTSGRARTVYAASEIGGRQSTRVPDIPKAAYKDQHVECPYCHAMIDSVSIMNRMFWKRHVFRDLRPYTCTYDDCPNPDKMYATRHDWIYHEMQMHRRQWKCQQCDISYGKRDLMADHLGSSHSSCATGQLSVLLDITQHMEEIALFVLPSSTDSDDTVSVAARVSSRGNNGKESKTPASSLDFSKIDYTERPQQKAEDFASLTEAGKQVTRVAVLDWEAGTDSPSGFESEDIEVQMKFLEAKIKDKSEVLGKDHIETLEAMSELADLYIGQNLSQEAETVAVQVFEGFRKRLGQEHPKTWDKLVTVADIHMYADNHEEAEALFRQIFEAKRIVLGREHIDTLVARQNLIQTLMCRNRLDEAEEILNESLELSTIFHEDQRGILLLLKSDLAALRTLQGRPDEAARLGAEALEMLTSAPENEIFTALAIWNVSFVLRYQDQYDEAKDLLRKCIARTKWQVQELYDTEKLDVNHS</sequence>
<feature type="region of interest" description="Disordered" evidence="1">
    <location>
        <begin position="114"/>
        <end position="144"/>
    </location>
</feature>
<dbReference type="Pfam" id="PF13374">
    <property type="entry name" value="TPR_10"/>
    <property type="match status" value="2"/>
</dbReference>
<dbReference type="Pfam" id="PF13424">
    <property type="entry name" value="TPR_12"/>
    <property type="match status" value="1"/>
</dbReference>
<feature type="domain" description="C2H2-type" evidence="2">
    <location>
        <begin position="450"/>
        <end position="471"/>
    </location>
</feature>
<dbReference type="EMBL" id="JAAGWQ010000007">
    <property type="protein sequence ID" value="KAF5680066.1"/>
    <property type="molecule type" value="Genomic_DNA"/>
</dbReference>
<dbReference type="PANTHER" id="PTHR35391:SF5">
    <property type="entry name" value="DUF6590 DOMAIN-CONTAINING PROTEIN"/>
    <property type="match status" value="1"/>
</dbReference>
<evidence type="ECO:0000313" key="4">
    <source>
        <dbReference type="Proteomes" id="UP000567885"/>
    </source>
</evidence>
<dbReference type="PANTHER" id="PTHR35391">
    <property type="entry name" value="C2H2-TYPE DOMAIN-CONTAINING PROTEIN-RELATED"/>
    <property type="match status" value="1"/>
</dbReference>
<dbReference type="InterPro" id="IPR013087">
    <property type="entry name" value="Znf_C2H2_type"/>
</dbReference>
<reference evidence="3 4" key="1">
    <citation type="submission" date="2020-05" db="EMBL/GenBank/DDBJ databases">
        <title>Identification and distribution of gene clusters putatively required for synthesis of sphingolipid metabolism inhibitors in phylogenetically diverse species of the filamentous fungus Fusarium.</title>
        <authorList>
            <person name="Kim H.-S."/>
            <person name="Busman M."/>
            <person name="Brown D.W."/>
            <person name="Divon H."/>
            <person name="Uhlig S."/>
            <person name="Proctor R.H."/>
        </authorList>
    </citation>
    <scope>NUCLEOTIDE SEQUENCE [LARGE SCALE GENOMIC DNA]</scope>
    <source>
        <strain evidence="3 4">NRRL 20693</strain>
    </source>
</reference>
<dbReference type="SUPFAM" id="SSF48452">
    <property type="entry name" value="TPR-like"/>
    <property type="match status" value="2"/>
</dbReference>
<dbReference type="Gene3D" id="1.25.40.10">
    <property type="entry name" value="Tetratricopeptide repeat domain"/>
    <property type="match status" value="2"/>
</dbReference>
<evidence type="ECO:0000259" key="2">
    <source>
        <dbReference type="PROSITE" id="PS00028"/>
    </source>
</evidence>